<protein>
    <submittedName>
        <fullName evidence="1">Uncharacterized protein</fullName>
    </submittedName>
</protein>
<keyword evidence="2" id="KW-1185">Reference proteome</keyword>
<name>T0PYX9_SAPDV</name>
<dbReference type="EMBL" id="JH767208">
    <property type="protein sequence ID" value="EQC27436.1"/>
    <property type="molecule type" value="Genomic_DNA"/>
</dbReference>
<organism evidence="1 2">
    <name type="scientific">Saprolegnia diclina (strain VS20)</name>
    <dbReference type="NCBI Taxonomy" id="1156394"/>
    <lineage>
        <taxon>Eukaryota</taxon>
        <taxon>Sar</taxon>
        <taxon>Stramenopiles</taxon>
        <taxon>Oomycota</taxon>
        <taxon>Saprolegniomycetes</taxon>
        <taxon>Saprolegniales</taxon>
        <taxon>Saprolegniaceae</taxon>
        <taxon>Saprolegnia</taxon>
    </lineage>
</organism>
<reference evidence="1 2" key="1">
    <citation type="submission" date="2012-04" db="EMBL/GenBank/DDBJ databases">
        <title>The Genome Sequence of Saprolegnia declina VS20.</title>
        <authorList>
            <consortium name="The Broad Institute Genome Sequencing Platform"/>
            <person name="Russ C."/>
            <person name="Nusbaum C."/>
            <person name="Tyler B."/>
            <person name="van West P."/>
            <person name="Dieguez-Uribeondo J."/>
            <person name="de Bruijn I."/>
            <person name="Tripathy S."/>
            <person name="Jiang R."/>
            <person name="Young S.K."/>
            <person name="Zeng Q."/>
            <person name="Gargeya S."/>
            <person name="Fitzgerald M."/>
            <person name="Haas B."/>
            <person name="Abouelleil A."/>
            <person name="Alvarado L."/>
            <person name="Arachchi H.M."/>
            <person name="Berlin A."/>
            <person name="Chapman S.B."/>
            <person name="Goldberg J."/>
            <person name="Griggs A."/>
            <person name="Gujja S."/>
            <person name="Hansen M."/>
            <person name="Howarth C."/>
            <person name="Imamovic A."/>
            <person name="Larimer J."/>
            <person name="McCowen C."/>
            <person name="Montmayeur A."/>
            <person name="Murphy C."/>
            <person name="Neiman D."/>
            <person name="Pearson M."/>
            <person name="Priest M."/>
            <person name="Roberts A."/>
            <person name="Saif S."/>
            <person name="Shea T."/>
            <person name="Sisk P."/>
            <person name="Sykes S."/>
            <person name="Wortman J."/>
            <person name="Nusbaum C."/>
            <person name="Birren B."/>
        </authorList>
    </citation>
    <scope>NUCLEOTIDE SEQUENCE [LARGE SCALE GENOMIC DNA]</scope>
    <source>
        <strain evidence="1 2">VS20</strain>
    </source>
</reference>
<dbReference type="InParanoid" id="T0PYX9"/>
<evidence type="ECO:0000313" key="1">
    <source>
        <dbReference type="EMBL" id="EQC27436.1"/>
    </source>
</evidence>
<dbReference type="Proteomes" id="UP000030762">
    <property type="component" value="Unassembled WGS sequence"/>
</dbReference>
<evidence type="ECO:0000313" key="2">
    <source>
        <dbReference type="Proteomes" id="UP000030762"/>
    </source>
</evidence>
<gene>
    <name evidence="1" type="ORF">SDRG_14760</name>
</gene>
<sequence length="69" mass="7623">MSSYPSPAHSSLPSLPPHPLYVRPSSFPSTRLVFNAMTPPQTEHALNMSVDEIEDDDNGRLALALFHCM</sequence>
<dbReference type="AlphaFoldDB" id="T0PYX9"/>
<dbReference type="GeneID" id="19955487"/>
<accession>T0PYX9</accession>
<dbReference type="VEuPathDB" id="FungiDB:SDRG_14760"/>
<proteinExistence type="predicted"/>
<dbReference type="RefSeq" id="XP_008619136.1">
    <property type="nucleotide sequence ID" value="XM_008620914.1"/>
</dbReference>